<dbReference type="EMBL" id="JAMFTH010000001">
    <property type="protein sequence ID" value="MCP8897976.1"/>
    <property type="molecule type" value="Genomic_DNA"/>
</dbReference>
<dbReference type="GO" id="GO:0004129">
    <property type="term" value="F:cytochrome-c oxidase activity"/>
    <property type="evidence" value="ECO:0007669"/>
    <property type="project" value="UniProtKB-EC"/>
</dbReference>
<dbReference type="GO" id="GO:0042773">
    <property type="term" value="P:ATP synthesis coupled electron transport"/>
    <property type="evidence" value="ECO:0007669"/>
    <property type="project" value="TreeGrafter"/>
</dbReference>
<keyword evidence="5" id="KW-0679">Respiratory chain</keyword>
<evidence type="ECO:0000256" key="17">
    <source>
        <dbReference type="SAM" id="Phobius"/>
    </source>
</evidence>
<keyword evidence="6 17" id="KW-0812">Transmembrane</keyword>
<dbReference type="InterPro" id="IPR009056">
    <property type="entry name" value="Cyt_c-like_dom"/>
</dbReference>
<dbReference type="GO" id="GO:0020037">
    <property type="term" value="F:heme binding"/>
    <property type="evidence" value="ECO:0007669"/>
    <property type="project" value="InterPro"/>
</dbReference>
<sequence>MFAFFTLVLILVTGLWLYAMKRRAPEPDEQQATRLTNRWIIGGGIILPLLSITVLLAAGIPAGQYILTLPDDKRDPLRIDAHAHRWWWGFYYPESDITTGNRLVIPVDTPIDVYGHTNNVIHAFWVPRLGGKIDVVPGRVNKIRLRASKTGTLRGQCAEFCGTGHAHMVFEVEVLSQQAFKHWQERQQLPVKIQPQHTQAAEAFQTYCGDCHRVRGVSDGANGPDLSDIAGRRLSHMQSRQKKPLSIAQWLEKPHPRFATEPSPILAEINPQTLERIATWLETLEP</sequence>
<comment type="function">
    <text evidence="13">Subunits I and II form the functional core of the enzyme complex. Electrons originating in cytochrome c are transferred via heme a and Cu(A) to the binuclear center formed by heme a3 and Cu(B).</text>
</comment>
<dbReference type="InterPro" id="IPR045187">
    <property type="entry name" value="CcO_II"/>
</dbReference>
<dbReference type="AlphaFoldDB" id="A0A9X2HWP2"/>
<evidence type="ECO:0000256" key="9">
    <source>
        <dbReference type="ARBA" id="ARBA00022989"/>
    </source>
</evidence>
<dbReference type="SUPFAM" id="SSF49503">
    <property type="entry name" value="Cupredoxins"/>
    <property type="match status" value="1"/>
</dbReference>
<organism evidence="20 21">
    <name type="scientific">Gilvimarinus xylanilyticus</name>
    <dbReference type="NCBI Taxonomy" id="2944139"/>
    <lineage>
        <taxon>Bacteria</taxon>
        <taxon>Pseudomonadati</taxon>
        <taxon>Pseudomonadota</taxon>
        <taxon>Gammaproteobacteria</taxon>
        <taxon>Cellvibrionales</taxon>
        <taxon>Cellvibrionaceae</taxon>
        <taxon>Gilvimarinus</taxon>
    </lineage>
</organism>
<dbReference type="PROSITE" id="PS00078">
    <property type="entry name" value="COX2"/>
    <property type="match status" value="1"/>
</dbReference>
<evidence type="ECO:0000256" key="16">
    <source>
        <dbReference type="PROSITE-ProRule" id="PRU00433"/>
    </source>
</evidence>
<dbReference type="Proteomes" id="UP001139319">
    <property type="component" value="Unassembled WGS sequence"/>
</dbReference>
<dbReference type="NCBIfam" id="TIGR02866">
    <property type="entry name" value="CoxB"/>
    <property type="match status" value="1"/>
</dbReference>
<comment type="subcellular location">
    <subcellularLocation>
        <location evidence="1">Membrane</location>
        <topology evidence="1">Multi-pass membrane protein</topology>
    </subcellularLocation>
</comment>
<dbReference type="InterPro" id="IPR002429">
    <property type="entry name" value="CcO_II-like_C"/>
</dbReference>
<dbReference type="Pfam" id="PF00034">
    <property type="entry name" value="Cytochrom_C"/>
    <property type="match status" value="1"/>
</dbReference>
<dbReference type="GO" id="GO:0005507">
    <property type="term" value="F:copper ion binding"/>
    <property type="evidence" value="ECO:0007669"/>
    <property type="project" value="InterPro"/>
</dbReference>
<evidence type="ECO:0000256" key="10">
    <source>
        <dbReference type="ARBA" id="ARBA00023004"/>
    </source>
</evidence>
<dbReference type="GO" id="GO:0016020">
    <property type="term" value="C:membrane"/>
    <property type="evidence" value="ECO:0007669"/>
    <property type="project" value="UniProtKB-SubCell"/>
</dbReference>
<evidence type="ECO:0000313" key="20">
    <source>
        <dbReference type="EMBL" id="MCP8897976.1"/>
    </source>
</evidence>
<dbReference type="Gene3D" id="2.60.40.420">
    <property type="entry name" value="Cupredoxins - blue copper proteins"/>
    <property type="match status" value="1"/>
</dbReference>
<proteinExistence type="inferred from homology"/>
<evidence type="ECO:0000256" key="3">
    <source>
        <dbReference type="ARBA" id="ARBA00022448"/>
    </source>
</evidence>
<dbReference type="InterPro" id="IPR014222">
    <property type="entry name" value="Cyt_c_oxidase_su2"/>
</dbReference>
<keyword evidence="11" id="KW-0186">Copper</keyword>
<evidence type="ECO:0000256" key="6">
    <source>
        <dbReference type="ARBA" id="ARBA00022692"/>
    </source>
</evidence>
<keyword evidence="12 17" id="KW-0472">Membrane</keyword>
<dbReference type="PROSITE" id="PS50857">
    <property type="entry name" value="COX2_CUA"/>
    <property type="match status" value="1"/>
</dbReference>
<dbReference type="GO" id="GO:0016491">
    <property type="term" value="F:oxidoreductase activity"/>
    <property type="evidence" value="ECO:0007669"/>
    <property type="project" value="InterPro"/>
</dbReference>
<evidence type="ECO:0000256" key="1">
    <source>
        <dbReference type="ARBA" id="ARBA00004141"/>
    </source>
</evidence>
<evidence type="ECO:0000256" key="11">
    <source>
        <dbReference type="ARBA" id="ARBA00023008"/>
    </source>
</evidence>
<dbReference type="PANTHER" id="PTHR22888:SF9">
    <property type="entry name" value="CYTOCHROME C OXIDASE SUBUNIT 2"/>
    <property type="match status" value="1"/>
</dbReference>
<evidence type="ECO:0000256" key="12">
    <source>
        <dbReference type="ARBA" id="ARBA00023136"/>
    </source>
</evidence>
<keyword evidence="7 16" id="KW-0479">Metal-binding</keyword>
<dbReference type="PANTHER" id="PTHR22888">
    <property type="entry name" value="CYTOCHROME C OXIDASE, SUBUNIT II"/>
    <property type="match status" value="1"/>
</dbReference>
<evidence type="ECO:0000259" key="18">
    <source>
        <dbReference type="PROSITE" id="PS50857"/>
    </source>
</evidence>
<dbReference type="InterPro" id="IPR001505">
    <property type="entry name" value="Copper_CuA"/>
</dbReference>
<accession>A0A9X2HWP2</accession>
<dbReference type="SUPFAM" id="SSF46626">
    <property type="entry name" value="Cytochrome c"/>
    <property type="match status" value="1"/>
</dbReference>
<gene>
    <name evidence="20" type="primary">coxB</name>
    <name evidence="20" type="ORF">M6D89_01535</name>
</gene>
<comment type="similarity">
    <text evidence="2">Belongs to the cytochrome c oxidase subunit 2 family.</text>
</comment>
<keyword evidence="9 17" id="KW-1133">Transmembrane helix</keyword>
<evidence type="ECO:0000259" key="19">
    <source>
        <dbReference type="PROSITE" id="PS51007"/>
    </source>
</evidence>
<dbReference type="InterPro" id="IPR036909">
    <property type="entry name" value="Cyt_c-like_dom_sf"/>
</dbReference>
<keyword evidence="3" id="KW-0813">Transport</keyword>
<keyword evidence="4 16" id="KW-0349">Heme</keyword>
<protein>
    <recommendedName>
        <fullName evidence="14">Cytochrome aa3 subunit 2</fullName>
    </recommendedName>
</protein>
<reference evidence="20" key="2">
    <citation type="submission" date="2023-01" db="EMBL/GenBank/DDBJ databases">
        <title>Gilvimarinus xylanilyticus HB14 isolated from Caulerpa lentillifera aquaculture base in Hainan, China.</title>
        <authorList>
            <person name="Zhang Y.-J."/>
        </authorList>
    </citation>
    <scope>NUCLEOTIDE SEQUENCE</scope>
    <source>
        <strain evidence="20">HB14</strain>
    </source>
</reference>
<comment type="caution">
    <text evidence="20">The sequence shown here is derived from an EMBL/GenBank/DDBJ whole genome shotgun (WGS) entry which is preliminary data.</text>
</comment>
<dbReference type="Pfam" id="PF00116">
    <property type="entry name" value="COX2"/>
    <property type="match status" value="1"/>
</dbReference>
<keyword evidence="10 16" id="KW-0408">Iron</keyword>
<evidence type="ECO:0000256" key="5">
    <source>
        <dbReference type="ARBA" id="ARBA00022660"/>
    </source>
</evidence>
<evidence type="ECO:0000256" key="7">
    <source>
        <dbReference type="ARBA" id="ARBA00022723"/>
    </source>
</evidence>
<dbReference type="InterPro" id="IPR008972">
    <property type="entry name" value="Cupredoxin"/>
</dbReference>
<keyword evidence="21" id="KW-1185">Reference proteome</keyword>
<evidence type="ECO:0000313" key="21">
    <source>
        <dbReference type="Proteomes" id="UP001139319"/>
    </source>
</evidence>
<reference evidence="20" key="1">
    <citation type="submission" date="2022-05" db="EMBL/GenBank/DDBJ databases">
        <authorList>
            <person name="Sun H.-N."/>
        </authorList>
    </citation>
    <scope>NUCLEOTIDE SEQUENCE</scope>
    <source>
        <strain evidence="20">HB14</strain>
    </source>
</reference>
<feature type="transmembrane region" description="Helical" evidence="17">
    <location>
        <begin position="45"/>
        <end position="67"/>
    </location>
</feature>
<evidence type="ECO:0000256" key="14">
    <source>
        <dbReference type="ARBA" id="ARBA00031399"/>
    </source>
</evidence>
<comment type="catalytic activity">
    <reaction evidence="15">
        <text>4 Fe(II)-[cytochrome c] + O2 + 8 H(+)(in) = 4 Fe(III)-[cytochrome c] + 2 H2O + 4 H(+)(out)</text>
        <dbReference type="Rhea" id="RHEA:11436"/>
        <dbReference type="Rhea" id="RHEA-COMP:10350"/>
        <dbReference type="Rhea" id="RHEA-COMP:14399"/>
        <dbReference type="ChEBI" id="CHEBI:15377"/>
        <dbReference type="ChEBI" id="CHEBI:15378"/>
        <dbReference type="ChEBI" id="CHEBI:15379"/>
        <dbReference type="ChEBI" id="CHEBI:29033"/>
        <dbReference type="ChEBI" id="CHEBI:29034"/>
        <dbReference type="EC" id="7.1.1.9"/>
    </reaction>
</comment>
<feature type="domain" description="Cytochrome c" evidence="19">
    <location>
        <begin position="195"/>
        <end position="285"/>
    </location>
</feature>
<evidence type="ECO:0000256" key="8">
    <source>
        <dbReference type="ARBA" id="ARBA00022982"/>
    </source>
</evidence>
<evidence type="ECO:0000256" key="13">
    <source>
        <dbReference type="ARBA" id="ARBA00024688"/>
    </source>
</evidence>
<evidence type="ECO:0000256" key="15">
    <source>
        <dbReference type="ARBA" id="ARBA00047816"/>
    </source>
</evidence>
<feature type="domain" description="Cytochrome oxidase subunit II copper A binding" evidence="18">
    <location>
        <begin position="74"/>
        <end position="186"/>
    </location>
</feature>
<evidence type="ECO:0000256" key="2">
    <source>
        <dbReference type="ARBA" id="ARBA00007866"/>
    </source>
</evidence>
<dbReference type="PROSITE" id="PS51007">
    <property type="entry name" value="CYTC"/>
    <property type="match status" value="1"/>
</dbReference>
<evidence type="ECO:0000256" key="4">
    <source>
        <dbReference type="ARBA" id="ARBA00022617"/>
    </source>
</evidence>
<keyword evidence="8" id="KW-0249">Electron transport</keyword>
<name>A0A9X2HWP2_9GAMM</name>